<dbReference type="EMBL" id="ML977559">
    <property type="protein sequence ID" value="KAF2006753.1"/>
    <property type="molecule type" value="Genomic_DNA"/>
</dbReference>
<gene>
    <name evidence="3" type="ORF">P154DRAFT_481680</name>
</gene>
<dbReference type="GO" id="GO:0010508">
    <property type="term" value="P:positive regulation of autophagy"/>
    <property type="evidence" value="ECO:0007669"/>
    <property type="project" value="TreeGrafter"/>
</dbReference>
<dbReference type="GO" id="GO:0005774">
    <property type="term" value="C:vacuolar membrane"/>
    <property type="evidence" value="ECO:0007669"/>
    <property type="project" value="TreeGrafter"/>
</dbReference>
<dbReference type="GO" id="GO:0005096">
    <property type="term" value="F:GTPase activator activity"/>
    <property type="evidence" value="ECO:0007669"/>
    <property type="project" value="TreeGrafter"/>
</dbReference>
<evidence type="ECO:0000313" key="4">
    <source>
        <dbReference type="Proteomes" id="UP000799779"/>
    </source>
</evidence>
<proteinExistence type="inferred from homology"/>
<dbReference type="InterPro" id="IPR009348">
    <property type="entry name" value="NPR2-like"/>
</dbReference>
<evidence type="ECO:0000256" key="2">
    <source>
        <dbReference type="SAM" id="Phobius"/>
    </source>
</evidence>
<dbReference type="PANTHER" id="PTHR12991">
    <property type="entry name" value="NITROGEN PERMEASE REGULATOR 2/TUMOR SUPPRESSOR CANDIDATE 4"/>
    <property type="match status" value="1"/>
</dbReference>
<dbReference type="GO" id="GO:1990130">
    <property type="term" value="C:GATOR1 complex"/>
    <property type="evidence" value="ECO:0007669"/>
    <property type="project" value="TreeGrafter"/>
</dbReference>
<dbReference type="PANTHER" id="PTHR12991:SF10">
    <property type="entry name" value="GATOR COMPLEX PROTEIN NPRL2"/>
    <property type="match status" value="1"/>
</dbReference>
<reference evidence="3" key="1">
    <citation type="journal article" date="2020" name="Stud. Mycol.">
        <title>101 Dothideomycetes genomes: a test case for predicting lifestyles and emergence of pathogens.</title>
        <authorList>
            <person name="Haridas S."/>
            <person name="Albert R."/>
            <person name="Binder M."/>
            <person name="Bloem J."/>
            <person name="Labutti K."/>
            <person name="Salamov A."/>
            <person name="Andreopoulos B."/>
            <person name="Baker S."/>
            <person name="Barry K."/>
            <person name="Bills G."/>
            <person name="Bluhm B."/>
            <person name="Cannon C."/>
            <person name="Castanera R."/>
            <person name="Culley D."/>
            <person name="Daum C."/>
            <person name="Ezra D."/>
            <person name="Gonzalez J."/>
            <person name="Henrissat B."/>
            <person name="Kuo A."/>
            <person name="Liang C."/>
            <person name="Lipzen A."/>
            <person name="Lutzoni F."/>
            <person name="Magnuson J."/>
            <person name="Mondo S."/>
            <person name="Nolan M."/>
            <person name="Ohm R."/>
            <person name="Pangilinan J."/>
            <person name="Park H.-J."/>
            <person name="Ramirez L."/>
            <person name="Alfaro M."/>
            <person name="Sun H."/>
            <person name="Tritt A."/>
            <person name="Yoshinaga Y."/>
            <person name="Zwiers L.-H."/>
            <person name="Turgeon B."/>
            <person name="Goodwin S."/>
            <person name="Spatafora J."/>
            <person name="Crous P."/>
            <person name="Grigoriev I."/>
        </authorList>
    </citation>
    <scope>NUCLEOTIDE SEQUENCE</scope>
    <source>
        <strain evidence="3">CBS 123094</strain>
    </source>
</reference>
<dbReference type="Pfam" id="PF06218">
    <property type="entry name" value="NPR2"/>
    <property type="match status" value="1"/>
</dbReference>
<dbReference type="OrthoDB" id="338854at2759"/>
<comment type="similarity">
    <text evidence="1">Belongs to the NPR2 family.</text>
</comment>
<evidence type="ECO:0000256" key="1">
    <source>
        <dbReference type="ARBA" id="ARBA00008433"/>
    </source>
</evidence>
<protein>
    <submittedName>
        <fullName evidence="3">Nitrogen permease regulator 2</fullName>
    </submittedName>
</protein>
<keyword evidence="4" id="KW-1185">Reference proteome</keyword>
<sequence>MSTRGIKAIFFTRFHHEKGSRVLHQVPEGSITRSTAPAALRTPIVEVEAIAAYLNPTQQFCDRLLTFCTNHHRVIGYPVCIREGKYSRNEFMFNWALVVEESLADWAAYGEVVRKMGRLLRGLEEQGGFLSREEETRGVWEDESLSGGAYGGGGSKVYALCEMILEDLNNYAECMIPIDDSNTINLKLFPTRSPPPPIHAHHVPLLTISLTSLTAPISSDLTLTRIIPFINGVHSVSKIARLADTDLSLTRKAVQHLVYYGVVILLDIFSFGAIYAPTVEIGGFITDETVQEECARYIRVPRISLGRNIKIGSESERSSTSSDTSAHNRSPSTITATDFADYRTGSIEHVYRDVMTEEDGEKISHETLITLYTSLRQGLTLKNFVLENLTLLENIDIRRFITFGVIKGMLYRIHKYAITTSTFASIAPAPMSTTTTATATIAGNNNDNGIAGVGVGVVEGGKLRLNSIVSSTHDVGLPLMRFLDGMHSFDEICTELRMSEAEVDRKVKGVGDTWVVYR</sequence>
<keyword evidence="2" id="KW-0472">Membrane</keyword>
<dbReference type="GO" id="GO:1904262">
    <property type="term" value="P:negative regulation of TORC1 signaling"/>
    <property type="evidence" value="ECO:0007669"/>
    <property type="project" value="TreeGrafter"/>
</dbReference>
<accession>A0A6A5WY64</accession>
<keyword evidence="2" id="KW-1133">Transmembrane helix</keyword>
<feature type="transmembrane region" description="Helical" evidence="2">
    <location>
        <begin position="257"/>
        <end position="276"/>
    </location>
</feature>
<organism evidence="3 4">
    <name type="scientific">Amniculicola lignicola CBS 123094</name>
    <dbReference type="NCBI Taxonomy" id="1392246"/>
    <lineage>
        <taxon>Eukaryota</taxon>
        <taxon>Fungi</taxon>
        <taxon>Dikarya</taxon>
        <taxon>Ascomycota</taxon>
        <taxon>Pezizomycotina</taxon>
        <taxon>Dothideomycetes</taxon>
        <taxon>Pleosporomycetidae</taxon>
        <taxon>Pleosporales</taxon>
        <taxon>Amniculicolaceae</taxon>
        <taxon>Amniculicola</taxon>
    </lineage>
</organism>
<keyword evidence="2" id="KW-0812">Transmembrane</keyword>
<dbReference type="AlphaFoldDB" id="A0A6A5WY64"/>
<evidence type="ECO:0000313" key="3">
    <source>
        <dbReference type="EMBL" id="KAF2006753.1"/>
    </source>
</evidence>
<name>A0A6A5WY64_9PLEO</name>
<dbReference type="Proteomes" id="UP000799779">
    <property type="component" value="Unassembled WGS sequence"/>
</dbReference>